<keyword evidence="5 9" id="KW-1133">Transmembrane helix</keyword>
<keyword evidence="13" id="KW-1185">Reference proteome</keyword>
<evidence type="ECO:0000256" key="4">
    <source>
        <dbReference type="ARBA" id="ARBA00022692"/>
    </source>
</evidence>
<evidence type="ECO:0000256" key="7">
    <source>
        <dbReference type="ARBA" id="ARBA00023315"/>
    </source>
</evidence>
<sequence>MHTTTSPQAATAPRHSVHRRSRLRKSRPVPLPNTYYPSVDGLRAVAILSVLTFHTGLYANGLFGVDVFFVLSGFLITLTMLREHHRTGAIRLGTFYARRVKRLLPVLFLVLGLMLWAVLVLGDPATRERFVQQGLASLVYLTNWEQIHAGQAYWEGFGAINPLGHMWSLAITEQFYLVWPILLFAVFMIGRRRSGSEDFHFQRSTLRAKLVMWLALAGFAFASAQPLLRFDGSNSDRMYLGTDTHMMGLLAGAAAAAIHFLWVQRRALLADLGGTPRTATVWHRIAITVLSVAALTAIVLLSLNAHSYEQAWLYRWGFAAVGALTAILILTLTSPANLLGRVLRLPVLVGIGKVSYTLFLVHLPIYWLITAVEPSSAPVDLLILGVPFSLLAAGALHHLFAEPMRLRSWKKLGTVAFTGWMAATIAAFVVLPPLVQHQGAGTGQTSVLTLGDSLANDFASALAPVAGDELTVHDGGLAGCGVSGATAMRTAVGITQDAPKGCNPWEQRWQTQLDRVEPDVVLVNVAWDAVQTKIDGRWGDLTDAARADAYRGELKRMIEVAGSTGAQVVVADARLHNAIMTVEQAHAFNALLDEALAEHPEVRKLKLQDQVCTADACAVATESGEKMYLDDRVHFSPAGKAQIAPWLKAQMLRAAG</sequence>
<feature type="compositionally biased region" description="Basic residues" evidence="8">
    <location>
        <begin position="15"/>
        <end position="27"/>
    </location>
</feature>
<evidence type="ECO:0000256" key="2">
    <source>
        <dbReference type="ARBA" id="ARBA00022475"/>
    </source>
</evidence>
<evidence type="ECO:0000313" key="13">
    <source>
        <dbReference type="Proteomes" id="UP001500851"/>
    </source>
</evidence>
<feature type="transmembrane region" description="Helical" evidence="9">
    <location>
        <begin position="247"/>
        <end position="264"/>
    </location>
</feature>
<keyword evidence="6 9" id="KW-0472">Membrane</keyword>
<feature type="transmembrane region" description="Helical" evidence="9">
    <location>
        <begin position="381"/>
        <end position="400"/>
    </location>
</feature>
<feature type="domain" description="Acyltransferase 3" evidence="10">
    <location>
        <begin position="37"/>
        <end position="396"/>
    </location>
</feature>
<organism evidence="12 13">
    <name type="scientific">Leucobacter iarius</name>
    <dbReference type="NCBI Taxonomy" id="333963"/>
    <lineage>
        <taxon>Bacteria</taxon>
        <taxon>Bacillati</taxon>
        <taxon>Actinomycetota</taxon>
        <taxon>Actinomycetes</taxon>
        <taxon>Micrococcales</taxon>
        <taxon>Microbacteriaceae</taxon>
        <taxon>Leucobacter</taxon>
    </lineage>
</organism>
<reference evidence="12 13" key="1">
    <citation type="journal article" date="2019" name="Int. J. Syst. Evol. Microbiol.">
        <title>The Global Catalogue of Microorganisms (GCM) 10K type strain sequencing project: providing services to taxonomists for standard genome sequencing and annotation.</title>
        <authorList>
            <consortium name="The Broad Institute Genomics Platform"/>
            <consortium name="The Broad Institute Genome Sequencing Center for Infectious Disease"/>
            <person name="Wu L."/>
            <person name="Ma J."/>
        </authorList>
    </citation>
    <scope>NUCLEOTIDE SEQUENCE [LARGE SCALE GENOMIC DNA]</scope>
    <source>
        <strain evidence="12 13">JCM 14736</strain>
    </source>
</reference>
<feature type="transmembrane region" description="Helical" evidence="9">
    <location>
        <begin position="285"/>
        <end position="306"/>
    </location>
</feature>
<accession>A0ABN2L7J2</accession>
<evidence type="ECO:0000256" key="5">
    <source>
        <dbReference type="ARBA" id="ARBA00022989"/>
    </source>
</evidence>
<feature type="transmembrane region" description="Helical" evidence="9">
    <location>
        <begin position="102"/>
        <end position="122"/>
    </location>
</feature>
<dbReference type="PANTHER" id="PTHR23028:SF53">
    <property type="entry name" value="ACYL_TRANSF_3 DOMAIN-CONTAINING PROTEIN"/>
    <property type="match status" value="1"/>
</dbReference>
<evidence type="ECO:0000259" key="11">
    <source>
        <dbReference type="Pfam" id="PF19040"/>
    </source>
</evidence>
<dbReference type="Pfam" id="PF01757">
    <property type="entry name" value="Acyl_transf_3"/>
    <property type="match status" value="1"/>
</dbReference>
<keyword evidence="2" id="KW-1003">Cell membrane</keyword>
<evidence type="ECO:0008006" key="14">
    <source>
        <dbReference type="Google" id="ProtNLM"/>
    </source>
</evidence>
<proteinExistence type="predicted"/>
<dbReference type="Proteomes" id="UP001500851">
    <property type="component" value="Unassembled WGS sequence"/>
</dbReference>
<evidence type="ECO:0000256" key="1">
    <source>
        <dbReference type="ARBA" id="ARBA00004651"/>
    </source>
</evidence>
<feature type="transmembrane region" description="Helical" evidence="9">
    <location>
        <begin position="210"/>
        <end position="227"/>
    </location>
</feature>
<feature type="transmembrane region" description="Helical" evidence="9">
    <location>
        <begin position="345"/>
        <end position="369"/>
    </location>
</feature>
<dbReference type="SUPFAM" id="SSF52266">
    <property type="entry name" value="SGNH hydrolase"/>
    <property type="match status" value="1"/>
</dbReference>
<keyword evidence="4 9" id="KW-0812">Transmembrane</keyword>
<evidence type="ECO:0000256" key="8">
    <source>
        <dbReference type="SAM" id="MobiDB-lite"/>
    </source>
</evidence>
<feature type="domain" description="SGNH" evidence="11">
    <location>
        <begin position="441"/>
        <end position="645"/>
    </location>
</feature>
<feature type="region of interest" description="Disordered" evidence="8">
    <location>
        <begin position="1"/>
        <end position="29"/>
    </location>
</feature>
<dbReference type="EMBL" id="BAAAOB010000001">
    <property type="protein sequence ID" value="GAA1777942.1"/>
    <property type="molecule type" value="Genomic_DNA"/>
</dbReference>
<evidence type="ECO:0000256" key="9">
    <source>
        <dbReference type="SAM" id="Phobius"/>
    </source>
</evidence>
<keyword evidence="3" id="KW-0808">Transferase</keyword>
<evidence type="ECO:0000313" key="12">
    <source>
        <dbReference type="EMBL" id="GAA1777942.1"/>
    </source>
</evidence>
<dbReference type="RefSeq" id="WP_344028472.1">
    <property type="nucleotide sequence ID" value="NZ_BAAAOB010000001.1"/>
</dbReference>
<dbReference type="InterPro" id="IPR002656">
    <property type="entry name" value="Acyl_transf_3_dom"/>
</dbReference>
<keyword evidence="7" id="KW-0012">Acyltransferase</keyword>
<dbReference type="Pfam" id="PF19040">
    <property type="entry name" value="SGNH"/>
    <property type="match status" value="1"/>
</dbReference>
<comment type="caution">
    <text evidence="12">The sequence shown here is derived from an EMBL/GenBank/DDBJ whole genome shotgun (WGS) entry which is preliminary data.</text>
</comment>
<evidence type="ECO:0000256" key="3">
    <source>
        <dbReference type="ARBA" id="ARBA00022679"/>
    </source>
</evidence>
<feature type="transmembrane region" description="Helical" evidence="9">
    <location>
        <begin position="166"/>
        <end position="189"/>
    </location>
</feature>
<dbReference type="InterPro" id="IPR036514">
    <property type="entry name" value="SGNH_hydro_sf"/>
</dbReference>
<feature type="transmembrane region" description="Helical" evidence="9">
    <location>
        <begin position="312"/>
        <end position="333"/>
    </location>
</feature>
<gene>
    <name evidence="12" type="ORF">GCM10009768_03160</name>
</gene>
<name>A0ABN2L7J2_9MICO</name>
<dbReference type="InterPro" id="IPR043968">
    <property type="entry name" value="SGNH"/>
</dbReference>
<feature type="transmembrane region" description="Helical" evidence="9">
    <location>
        <begin position="412"/>
        <end position="435"/>
    </location>
</feature>
<dbReference type="Gene3D" id="3.40.50.1110">
    <property type="entry name" value="SGNH hydrolase"/>
    <property type="match status" value="1"/>
</dbReference>
<evidence type="ECO:0000256" key="6">
    <source>
        <dbReference type="ARBA" id="ARBA00023136"/>
    </source>
</evidence>
<dbReference type="PANTHER" id="PTHR23028">
    <property type="entry name" value="ACETYLTRANSFERASE"/>
    <property type="match status" value="1"/>
</dbReference>
<dbReference type="InterPro" id="IPR050879">
    <property type="entry name" value="Acyltransferase_3"/>
</dbReference>
<feature type="transmembrane region" description="Helical" evidence="9">
    <location>
        <begin position="57"/>
        <end position="81"/>
    </location>
</feature>
<evidence type="ECO:0000259" key="10">
    <source>
        <dbReference type="Pfam" id="PF01757"/>
    </source>
</evidence>
<protein>
    <recommendedName>
        <fullName evidence="14">Acyltransferase</fullName>
    </recommendedName>
</protein>
<comment type="subcellular location">
    <subcellularLocation>
        <location evidence="1">Cell membrane</location>
        <topology evidence="1">Multi-pass membrane protein</topology>
    </subcellularLocation>
</comment>